<dbReference type="Proteomes" id="UP000034087">
    <property type="component" value="Unassembled WGS sequence"/>
</dbReference>
<organism evidence="1 2">
    <name type="scientific">Candidatus Giovannonibacteria bacterium GW2011_GWA1_44_25</name>
    <dbReference type="NCBI Taxonomy" id="1618645"/>
    <lineage>
        <taxon>Bacteria</taxon>
        <taxon>Candidatus Giovannoniibacteriota</taxon>
    </lineage>
</organism>
<accession>A0A0G1IHC0</accession>
<reference evidence="1 2" key="1">
    <citation type="journal article" date="2015" name="Nature">
        <title>rRNA introns, odd ribosomes, and small enigmatic genomes across a large radiation of phyla.</title>
        <authorList>
            <person name="Brown C.T."/>
            <person name="Hug L.A."/>
            <person name="Thomas B.C."/>
            <person name="Sharon I."/>
            <person name="Castelle C.J."/>
            <person name="Singh A."/>
            <person name="Wilkins M.J."/>
            <person name="Williams K.H."/>
            <person name="Banfield J.F."/>
        </authorList>
    </citation>
    <scope>NUCLEOTIDE SEQUENCE [LARGE SCALE GENOMIC DNA]</scope>
</reference>
<comment type="caution">
    <text evidence="1">The sequence shown here is derived from an EMBL/GenBank/DDBJ whole genome shotgun (WGS) entry which is preliminary data.</text>
</comment>
<protein>
    <submittedName>
        <fullName evidence="1">Uncharacterized protein</fullName>
    </submittedName>
</protein>
<sequence length="124" mass="14206">NIAIKARKAFETKKIDRSILKELYAQYHPVRNIDVFINRATSFFPNLNCGVASVYLKYMLGRGNIVNGNYSNNNHTFLLLNKKTIVDITADQYGGPKIYVGPLKNPWSLRSLEKKSRVRLRSLC</sequence>
<evidence type="ECO:0000313" key="1">
    <source>
        <dbReference type="EMBL" id="KKT58756.1"/>
    </source>
</evidence>
<evidence type="ECO:0000313" key="2">
    <source>
        <dbReference type="Proteomes" id="UP000034087"/>
    </source>
</evidence>
<dbReference type="AlphaFoldDB" id="A0A0G1IHC0"/>
<proteinExistence type="predicted"/>
<dbReference type="EMBL" id="LCIR01000032">
    <property type="protein sequence ID" value="KKT58756.1"/>
    <property type="molecule type" value="Genomic_DNA"/>
</dbReference>
<gene>
    <name evidence="1" type="ORF">UW53_C0032G0009</name>
</gene>
<name>A0A0G1IHC0_9BACT</name>
<feature type="non-terminal residue" evidence="1">
    <location>
        <position position="1"/>
    </location>
</feature>